<feature type="region of interest" description="Disordered" evidence="1">
    <location>
        <begin position="344"/>
        <end position="363"/>
    </location>
</feature>
<evidence type="ECO:0000313" key="3">
    <source>
        <dbReference type="EMBL" id="GJT67263.1"/>
    </source>
</evidence>
<reference evidence="3" key="2">
    <citation type="submission" date="2022-01" db="EMBL/GenBank/DDBJ databases">
        <authorList>
            <person name="Yamashiro T."/>
            <person name="Shiraishi A."/>
            <person name="Satake H."/>
            <person name="Nakayama K."/>
        </authorList>
    </citation>
    <scope>NUCLEOTIDE SEQUENCE</scope>
</reference>
<dbReference type="PANTHER" id="PTHR35046:SF26">
    <property type="entry name" value="RNA-DIRECTED DNA POLYMERASE"/>
    <property type="match status" value="1"/>
</dbReference>
<accession>A0ABQ5FWK9</accession>
<feature type="compositionally biased region" description="Polar residues" evidence="1">
    <location>
        <begin position="349"/>
        <end position="363"/>
    </location>
</feature>
<evidence type="ECO:0000313" key="4">
    <source>
        <dbReference type="Proteomes" id="UP001151760"/>
    </source>
</evidence>
<feature type="domain" description="Tf2-1-like SH3-like" evidence="2">
    <location>
        <begin position="260"/>
        <end position="305"/>
    </location>
</feature>
<gene>
    <name evidence="3" type="ORF">Tco_1018743</name>
</gene>
<comment type="caution">
    <text evidence="3">The sequence shown here is derived from an EMBL/GenBank/DDBJ whole genome shotgun (WGS) entry which is preliminary data.</text>
</comment>
<dbReference type="InterPro" id="IPR056924">
    <property type="entry name" value="SH3_Tf2-1"/>
</dbReference>
<protein>
    <recommendedName>
        <fullName evidence="2">Tf2-1-like SH3-like domain-containing protein</fullName>
    </recommendedName>
</protein>
<dbReference type="Proteomes" id="UP001151760">
    <property type="component" value="Unassembled WGS sequence"/>
</dbReference>
<name>A0ABQ5FWK9_9ASTR</name>
<sequence>MVTDLEDPKTHIVGGVWSGEYMDHGIAKSMKELDGCYTMLEELRFVIVGGALIHKNPEGSKHEGRRIRPTIGDFGGNCESNRSPPWQYEVNGKYDLKQNLYLFLWEGRRITIVPPKVTPQLPKPEVKVKEKIVNAKVVDEHIEKIQDLQSFRVDVKRKSTEFKVRREKVFKLDEALDIENSGASSLQVRGNVGDTWMELETKQHRGDTCGRIECSFRFPKMSHFIPCKKTSDAEHIARLFFQEVVRLHGVPESITSYRDIGTYSKLQPKKYGLYKILRKINDNAYVVYLPNTISISKTFNVSDIYELHSEDVNEDKHSRTSSFKESGNDEDIINELAEEYMEHLERGKSNGTYSRSKGTAKPN</sequence>
<dbReference type="PANTHER" id="PTHR35046">
    <property type="entry name" value="ZINC KNUCKLE (CCHC-TYPE) FAMILY PROTEIN"/>
    <property type="match status" value="1"/>
</dbReference>
<dbReference type="EMBL" id="BQNB010017791">
    <property type="protein sequence ID" value="GJT67263.1"/>
    <property type="molecule type" value="Genomic_DNA"/>
</dbReference>
<keyword evidence="4" id="KW-1185">Reference proteome</keyword>
<proteinExistence type="predicted"/>
<dbReference type="Pfam" id="PF24626">
    <property type="entry name" value="SH3_Tf2-1"/>
    <property type="match status" value="1"/>
</dbReference>
<reference evidence="3" key="1">
    <citation type="journal article" date="2022" name="Int. J. Mol. Sci.">
        <title>Draft Genome of Tanacetum Coccineum: Genomic Comparison of Closely Related Tanacetum-Family Plants.</title>
        <authorList>
            <person name="Yamashiro T."/>
            <person name="Shiraishi A."/>
            <person name="Nakayama K."/>
            <person name="Satake H."/>
        </authorList>
    </citation>
    <scope>NUCLEOTIDE SEQUENCE</scope>
</reference>
<organism evidence="3 4">
    <name type="scientific">Tanacetum coccineum</name>
    <dbReference type="NCBI Taxonomy" id="301880"/>
    <lineage>
        <taxon>Eukaryota</taxon>
        <taxon>Viridiplantae</taxon>
        <taxon>Streptophyta</taxon>
        <taxon>Embryophyta</taxon>
        <taxon>Tracheophyta</taxon>
        <taxon>Spermatophyta</taxon>
        <taxon>Magnoliopsida</taxon>
        <taxon>eudicotyledons</taxon>
        <taxon>Gunneridae</taxon>
        <taxon>Pentapetalae</taxon>
        <taxon>asterids</taxon>
        <taxon>campanulids</taxon>
        <taxon>Asterales</taxon>
        <taxon>Asteraceae</taxon>
        <taxon>Asteroideae</taxon>
        <taxon>Anthemideae</taxon>
        <taxon>Anthemidinae</taxon>
        <taxon>Tanacetum</taxon>
    </lineage>
</organism>
<evidence type="ECO:0000256" key="1">
    <source>
        <dbReference type="SAM" id="MobiDB-lite"/>
    </source>
</evidence>
<evidence type="ECO:0000259" key="2">
    <source>
        <dbReference type="Pfam" id="PF24626"/>
    </source>
</evidence>